<evidence type="ECO:0000313" key="2">
    <source>
        <dbReference type="Proteomes" id="UP001620626"/>
    </source>
</evidence>
<sequence>MIKSTGSAASRPRILFLAFSPIARTQPTSISITGTQSTNIPITGTQPTSISITGTNPPAFQLPGLNSSAFQSLGLNPPTFQSLGLNPPAFQSLGLNPPTFQSPGLNPPTFQSLGLNPPAFQSLGLNPPTFQSLGLNPPAFQSLGLNPPTFQSPGLNPPTFQSPGLNSCISITRTQPQQISLAFLTFCVLWDVEQLGRARPLRGLVWDLRPPNPHPLPLHQFSAPKNFLRQRYSLGRFAASYWGLRPPPPKNFCANPPSFNGIQPTNIPITGTQSTTFKSL</sequence>
<comment type="caution">
    <text evidence="1">The sequence shown here is derived from an EMBL/GenBank/DDBJ whole genome shotgun (WGS) entry which is preliminary data.</text>
</comment>
<protein>
    <submittedName>
        <fullName evidence="1">Uncharacterized protein</fullName>
    </submittedName>
</protein>
<reference evidence="1 2" key="1">
    <citation type="submission" date="2024-10" db="EMBL/GenBank/DDBJ databases">
        <authorList>
            <person name="Kim D."/>
        </authorList>
    </citation>
    <scope>NUCLEOTIDE SEQUENCE [LARGE SCALE GENOMIC DNA]</scope>
    <source>
        <strain evidence="1">BH-2024</strain>
    </source>
</reference>
<proteinExistence type="predicted"/>
<evidence type="ECO:0000313" key="1">
    <source>
        <dbReference type="EMBL" id="KAL3109641.1"/>
    </source>
</evidence>
<organism evidence="1 2">
    <name type="scientific">Heterodera trifolii</name>
    <dbReference type="NCBI Taxonomy" id="157864"/>
    <lineage>
        <taxon>Eukaryota</taxon>
        <taxon>Metazoa</taxon>
        <taxon>Ecdysozoa</taxon>
        <taxon>Nematoda</taxon>
        <taxon>Chromadorea</taxon>
        <taxon>Rhabditida</taxon>
        <taxon>Tylenchina</taxon>
        <taxon>Tylenchomorpha</taxon>
        <taxon>Tylenchoidea</taxon>
        <taxon>Heteroderidae</taxon>
        <taxon>Heteroderinae</taxon>
        <taxon>Heterodera</taxon>
    </lineage>
</organism>
<dbReference type="EMBL" id="JBICBT010000561">
    <property type="protein sequence ID" value="KAL3109641.1"/>
    <property type="molecule type" value="Genomic_DNA"/>
</dbReference>
<name>A0ABD2L365_9BILA</name>
<keyword evidence="2" id="KW-1185">Reference proteome</keyword>
<dbReference type="Proteomes" id="UP001620626">
    <property type="component" value="Unassembled WGS sequence"/>
</dbReference>
<dbReference type="AlphaFoldDB" id="A0ABD2L365"/>
<accession>A0ABD2L365</accession>
<gene>
    <name evidence="1" type="ORF">niasHT_013319</name>
</gene>